<name>A0A3G8XJN3_9FLAO</name>
<proteinExistence type="predicted"/>
<dbReference type="RefSeq" id="WP_125024003.1">
    <property type="nucleotide sequence ID" value="NZ_CP034159.1"/>
</dbReference>
<sequence length="60" mass="7490">MRDPQRIKPFLVRIEQLWLKNPDYRFGQLIIWLAKIEELNPKLFYLEDKEFLEKINELEK</sequence>
<dbReference type="AlphaFoldDB" id="A0A3G8XJN3"/>
<dbReference type="EMBL" id="CP034159">
    <property type="protein sequence ID" value="AZI32998.1"/>
    <property type="molecule type" value="Genomic_DNA"/>
</dbReference>
<dbReference type="Proteomes" id="UP000270185">
    <property type="component" value="Chromosome"/>
</dbReference>
<gene>
    <name evidence="1" type="ORF">EIB73_07345</name>
</gene>
<evidence type="ECO:0000313" key="2">
    <source>
        <dbReference type="Proteomes" id="UP000270185"/>
    </source>
</evidence>
<dbReference type="OrthoDB" id="1264852at2"/>
<accession>A0A3G8XJN3</accession>
<protein>
    <submittedName>
        <fullName evidence="1">Uncharacterized protein</fullName>
    </submittedName>
</protein>
<organism evidence="1 2">
    <name type="scientific">Kaistella carnis</name>
    <dbReference type="NCBI Taxonomy" id="1241979"/>
    <lineage>
        <taxon>Bacteria</taxon>
        <taxon>Pseudomonadati</taxon>
        <taxon>Bacteroidota</taxon>
        <taxon>Flavobacteriia</taxon>
        <taxon>Flavobacteriales</taxon>
        <taxon>Weeksellaceae</taxon>
        <taxon>Chryseobacterium group</taxon>
        <taxon>Kaistella</taxon>
    </lineage>
</organism>
<reference evidence="2" key="1">
    <citation type="submission" date="2018-11" db="EMBL/GenBank/DDBJ databases">
        <title>Proposal to divide the Flavobacteriaceae and reorganize its genera based on Amino Acid Identity values calculated from whole genome sequences.</title>
        <authorList>
            <person name="Nicholson A.C."/>
            <person name="Gulvik C.A."/>
            <person name="Whitney A.M."/>
            <person name="Humrighouse B.W."/>
            <person name="Bell M."/>
            <person name="Holmes B."/>
            <person name="Steigerwalt A.G."/>
            <person name="Villarma A."/>
            <person name="Sheth M."/>
            <person name="Batra D."/>
            <person name="Pryor J."/>
            <person name="Bernardet J.-F."/>
            <person name="Hugo C."/>
            <person name="Kampfer P."/>
            <person name="Newman J.D."/>
            <person name="McQuiston J.R."/>
        </authorList>
    </citation>
    <scope>NUCLEOTIDE SEQUENCE [LARGE SCALE GENOMIC DNA]</scope>
    <source>
        <strain evidence="2">G0081</strain>
    </source>
</reference>
<evidence type="ECO:0000313" key="1">
    <source>
        <dbReference type="EMBL" id="AZI32998.1"/>
    </source>
</evidence>
<dbReference type="KEGG" id="ccas:EIB73_07345"/>
<keyword evidence="2" id="KW-1185">Reference proteome</keyword>